<evidence type="ECO:0000256" key="3">
    <source>
        <dbReference type="ARBA" id="ARBA00022777"/>
    </source>
</evidence>
<evidence type="ECO:0000313" key="8">
    <source>
        <dbReference type="EMBL" id="CAB1436456.1"/>
    </source>
</evidence>
<dbReference type="AlphaFoldDB" id="A0A9N7UUB3"/>
<evidence type="ECO:0000256" key="4">
    <source>
        <dbReference type="ARBA" id="ARBA00022840"/>
    </source>
</evidence>
<gene>
    <name evidence="8" type="ORF">PLEPLA_LOCUS24489</name>
</gene>
<keyword evidence="6" id="KW-0732">Signal</keyword>
<feature type="chain" id="PRO_5040426655" description="Diacylglycerol kinase accessory domain-containing protein" evidence="6">
    <location>
        <begin position="23"/>
        <end position="504"/>
    </location>
</feature>
<evidence type="ECO:0000259" key="7">
    <source>
        <dbReference type="SMART" id="SM00045"/>
    </source>
</evidence>
<feature type="compositionally biased region" description="Basic and acidic residues" evidence="5">
    <location>
        <begin position="278"/>
        <end position="288"/>
    </location>
</feature>
<dbReference type="InterPro" id="IPR016064">
    <property type="entry name" value="NAD/diacylglycerol_kinase_sf"/>
</dbReference>
<dbReference type="GO" id="GO:0005524">
    <property type="term" value="F:ATP binding"/>
    <property type="evidence" value="ECO:0007669"/>
    <property type="project" value="UniProtKB-KW"/>
</dbReference>
<evidence type="ECO:0000256" key="2">
    <source>
        <dbReference type="ARBA" id="ARBA00022741"/>
    </source>
</evidence>
<reference evidence="8" key="1">
    <citation type="submission" date="2020-03" db="EMBL/GenBank/DDBJ databases">
        <authorList>
            <person name="Weist P."/>
        </authorList>
    </citation>
    <scope>NUCLEOTIDE SEQUENCE</scope>
</reference>
<protein>
    <recommendedName>
        <fullName evidence="7">Diacylglycerol kinase accessory domain-containing protein</fullName>
    </recommendedName>
</protein>
<comment type="caution">
    <text evidence="8">The sequence shown here is derived from an EMBL/GenBank/DDBJ whole genome shotgun (WGS) entry which is preliminary data.</text>
</comment>
<dbReference type="GO" id="GO:0004143">
    <property type="term" value="F:ATP-dependent diacylglycerol kinase activity"/>
    <property type="evidence" value="ECO:0007669"/>
    <property type="project" value="InterPro"/>
</dbReference>
<evidence type="ECO:0000313" key="9">
    <source>
        <dbReference type="Proteomes" id="UP001153269"/>
    </source>
</evidence>
<feature type="signal peptide" evidence="6">
    <location>
        <begin position="1"/>
        <end position="22"/>
    </location>
</feature>
<keyword evidence="3" id="KW-0418">Kinase</keyword>
<name>A0A9N7UUB3_PLEPL</name>
<dbReference type="EMBL" id="CADEAL010001891">
    <property type="protein sequence ID" value="CAB1436456.1"/>
    <property type="molecule type" value="Genomic_DNA"/>
</dbReference>
<dbReference type="Gene3D" id="2.60.200.40">
    <property type="match status" value="1"/>
</dbReference>
<feature type="region of interest" description="Disordered" evidence="5">
    <location>
        <begin position="445"/>
        <end position="470"/>
    </location>
</feature>
<proteinExistence type="predicted"/>
<dbReference type="Proteomes" id="UP001153269">
    <property type="component" value="Unassembled WGS sequence"/>
</dbReference>
<dbReference type="PANTHER" id="PTHR11255:SF32">
    <property type="entry name" value="DIACYLGLYCEROL KINASE BETA"/>
    <property type="match status" value="1"/>
</dbReference>
<feature type="region of interest" description="Disordered" evidence="5">
    <location>
        <begin position="136"/>
        <end position="158"/>
    </location>
</feature>
<dbReference type="PANTHER" id="PTHR11255">
    <property type="entry name" value="DIACYLGLYCEROL KINASE"/>
    <property type="match status" value="1"/>
</dbReference>
<keyword evidence="1" id="KW-0808">Transferase</keyword>
<dbReference type="SUPFAM" id="SSF111331">
    <property type="entry name" value="NAD kinase/diacylglycerol kinase-like"/>
    <property type="match status" value="1"/>
</dbReference>
<dbReference type="SMART" id="SM00045">
    <property type="entry name" value="DAGKa"/>
    <property type="match status" value="1"/>
</dbReference>
<dbReference type="GO" id="GO:0007200">
    <property type="term" value="P:phospholipase C-activating G protein-coupled receptor signaling pathway"/>
    <property type="evidence" value="ECO:0007669"/>
    <property type="project" value="InterPro"/>
</dbReference>
<accession>A0A9N7UUB3</accession>
<dbReference type="GO" id="GO:0005886">
    <property type="term" value="C:plasma membrane"/>
    <property type="evidence" value="ECO:0007669"/>
    <property type="project" value="TreeGrafter"/>
</dbReference>
<feature type="region of interest" description="Disordered" evidence="5">
    <location>
        <begin position="35"/>
        <end position="69"/>
    </location>
</feature>
<keyword evidence="4" id="KW-0067">ATP-binding</keyword>
<keyword evidence="2" id="KW-0547">Nucleotide-binding</keyword>
<evidence type="ECO:0000256" key="1">
    <source>
        <dbReference type="ARBA" id="ARBA00022679"/>
    </source>
</evidence>
<feature type="domain" description="Diacylglycerol kinase accessory" evidence="7">
    <location>
        <begin position="69"/>
        <end position="413"/>
    </location>
</feature>
<feature type="compositionally biased region" description="Basic and acidic residues" evidence="5">
    <location>
        <begin position="453"/>
        <end position="470"/>
    </location>
</feature>
<feature type="region of interest" description="Disordered" evidence="5">
    <location>
        <begin position="274"/>
        <end position="340"/>
    </location>
</feature>
<organism evidence="8 9">
    <name type="scientific">Pleuronectes platessa</name>
    <name type="common">European plaice</name>
    <dbReference type="NCBI Taxonomy" id="8262"/>
    <lineage>
        <taxon>Eukaryota</taxon>
        <taxon>Metazoa</taxon>
        <taxon>Chordata</taxon>
        <taxon>Craniata</taxon>
        <taxon>Vertebrata</taxon>
        <taxon>Euteleostomi</taxon>
        <taxon>Actinopterygii</taxon>
        <taxon>Neopterygii</taxon>
        <taxon>Teleostei</taxon>
        <taxon>Neoteleostei</taxon>
        <taxon>Acanthomorphata</taxon>
        <taxon>Carangaria</taxon>
        <taxon>Pleuronectiformes</taxon>
        <taxon>Pleuronectoidei</taxon>
        <taxon>Pleuronectidae</taxon>
        <taxon>Pleuronectes</taxon>
    </lineage>
</organism>
<dbReference type="InterPro" id="IPR037607">
    <property type="entry name" value="DGK"/>
</dbReference>
<sequence length="504" mass="54748">MPLTSCPPVLLSSCAPVLLCSSSWVCPDCGDPREDVSRTRTDGDSPLQGRPSPASGQLDDPLTPLAGPLMSGIGTRTKNKLWYFEFGTSETFSATCKKLHDFLEVECDGVTLDLTSISLEGIAILNIPSMHGGSNLWGESKKRRGHRRGAKKGQDKRTPLVDPKELMFAVQGAPKVSGPTCQSKRTSYLEAVEPRGSSSMKLSAGSHTEHWEYCVFTSPGQRGSSNAVVTPSIICVSVGLCELFALTSALTVQLSDRDGRVSITMETAGHHSLAATTTHHDNKSRQQQHDNMSSDTRSGDLTAAEQHRGQRANSPARNPPPGTGSEFQLERVPTPRQRGSSFLICGGTSRWRVGGRWALHLSDQLLEVVGLEGAMEMGQIYTGLKSAGRRLAQCSSVTIRTSKSLPMQIDGEPWMQTPCTLNNRHHHSPNTHDYNESCSSEYNLTKSATEPQLRGDESSTPRSDGEKQSIEIVHKNQAPMLIGAPQGRSFFSSVIRRTHAESKD</sequence>
<evidence type="ECO:0000256" key="5">
    <source>
        <dbReference type="SAM" id="MobiDB-lite"/>
    </source>
</evidence>
<feature type="compositionally biased region" description="Basic residues" evidence="5">
    <location>
        <begin position="141"/>
        <end position="151"/>
    </location>
</feature>
<evidence type="ECO:0000256" key="6">
    <source>
        <dbReference type="SAM" id="SignalP"/>
    </source>
</evidence>
<keyword evidence="9" id="KW-1185">Reference proteome</keyword>
<dbReference type="InterPro" id="IPR000756">
    <property type="entry name" value="Diacylglycerol_kin_accessory"/>
</dbReference>
<dbReference type="Pfam" id="PF00609">
    <property type="entry name" value="DAGK_acc"/>
    <property type="match status" value="2"/>
</dbReference>